<feature type="region of interest" description="Disordered" evidence="1">
    <location>
        <begin position="104"/>
        <end position="307"/>
    </location>
</feature>
<feature type="compositionally biased region" description="Low complexity" evidence="1">
    <location>
        <begin position="230"/>
        <end position="267"/>
    </location>
</feature>
<comment type="caution">
    <text evidence="3">The sequence shown here is derived from an EMBL/GenBank/DDBJ whole genome shotgun (WGS) entry which is preliminary data.</text>
</comment>
<keyword evidence="2" id="KW-1133">Transmembrane helix</keyword>
<feature type="compositionally biased region" description="Low complexity" evidence="1">
    <location>
        <begin position="275"/>
        <end position="298"/>
    </location>
</feature>
<dbReference type="Pfam" id="PF04748">
    <property type="entry name" value="Polysacc_deac_2"/>
    <property type="match status" value="1"/>
</dbReference>
<dbReference type="InterPro" id="IPR011330">
    <property type="entry name" value="Glyco_hydro/deAcase_b/a-brl"/>
</dbReference>
<gene>
    <name evidence="3" type="ORF">FDT80_04630</name>
</gene>
<evidence type="ECO:0000256" key="2">
    <source>
        <dbReference type="SAM" id="Phobius"/>
    </source>
</evidence>
<keyword evidence="2" id="KW-0812">Transmembrane</keyword>
<dbReference type="CDD" id="cd10936">
    <property type="entry name" value="CE4_DAC2"/>
    <property type="match status" value="1"/>
</dbReference>
<evidence type="ECO:0000313" key="3">
    <source>
        <dbReference type="EMBL" id="TMM54869.1"/>
    </source>
</evidence>
<dbReference type="GO" id="GO:0005975">
    <property type="term" value="P:carbohydrate metabolic process"/>
    <property type="evidence" value="ECO:0007669"/>
    <property type="project" value="InterPro"/>
</dbReference>
<dbReference type="Gene3D" id="3.20.20.370">
    <property type="entry name" value="Glycoside hydrolase/deacetylase"/>
    <property type="match status" value="1"/>
</dbReference>
<keyword evidence="4" id="KW-1185">Reference proteome</keyword>
<name>A0A5S3PKD4_9RHOB</name>
<sequence length="574" mass="58051">MFRLGAYRQGAGDGKIEADILRKQVEIGAIGAGRGDAAGGQRAIPEAQRQRVARTVAKGVLSGFIWGSAICLVAVGVASVVAPPPVPPSVGDTAPRADAVPEVGAQVKTAPRVPDAARPVSPDASTAPAPSPDTITTMDPAATDPAALPETGGAEQLAAPGEMTEQSGVSVEDLSPVLPNPQAMAPQVPGAETDLSISTDPAQPPAPAPVETEAFVAPDPDQDASGRVGDLPAPDADTPVADARQPAPPAAADTPEPGPDLDTAAPAQPEPATPQEPDAQPNETAMAAPEAPATTGPAIGSPAGALDNLGQGVTVNRLPNLGTASGPADTDANDATDDAAPVEATGDMRPISRFAAPFENPEGKPLMAIVLIDSGQDLSGGSVGVAALRSFPYPISFAIDTSLPDAARRMADYRAEGFEVLALVDLPQGATATDAEVSLAVALNAVPEAVAVIEGVDTGLQTTREAANQVTAILSETGHGFVTQNEGLNTVQKLAAKAGVPSAVVFRDFDSKGQTPTVIRRFLDQAAFRASQDGGVIMLGRVRPDTISALLLWGLQDRAEQVALAPVSAVLTGR</sequence>
<evidence type="ECO:0000256" key="1">
    <source>
        <dbReference type="SAM" id="MobiDB-lite"/>
    </source>
</evidence>
<keyword evidence="2" id="KW-0472">Membrane</keyword>
<reference evidence="3 4" key="1">
    <citation type="submission" date="2019-05" db="EMBL/GenBank/DDBJ databases">
        <title>Sulfitobacter sabulilitoris sp. nov., isolated from a marine sand.</title>
        <authorList>
            <person name="Yoon J.-H."/>
        </authorList>
    </citation>
    <scope>NUCLEOTIDE SEQUENCE [LARGE SCALE GENOMIC DNA]</scope>
    <source>
        <strain evidence="3 4">HSMS-29</strain>
    </source>
</reference>
<proteinExistence type="predicted"/>
<protein>
    <submittedName>
        <fullName evidence="3">Polysaccharide deacteylase family 2 protein</fullName>
    </submittedName>
</protein>
<dbReference type="InterPro" id="IPR006837">
    <property type="entry name" value="Divergent_DAC"/>
</dbReference>
<feature type="transmembrane region" description="Helical" evidence="2">
    <location>
        <begin position="59"/>
        <end position="82"/>
    </location>
</feature>
<dbReference type="EMBL" id="VANS01000001">
    <property type="protein sequence ID" value="TMM54869.1"/>
    <property type="molecule type" value="Genomic_DNA"/>
</dbReference>
<feature type="compositionally biased region" description="Low complexity" evidence="1">
    <location>
        <begin position="121"/>
        <end position="149"/>
    </location>
</feature>
<evidence type="ECO:0000313" key="4">
    <source>
        <dbReference type="Proteomes" id="UP000309550"/>
    </source>
</evidence>
<dbReference type="SUPFAM" id="SSF88713">
    <property type="entry name" value="Glycoside hydrolase/deacetylase"/>
    <property type="match status" value="1"/>
</dbReference>
<dbReference type="OrthoDB" id="7658418at2"/>
<dbReference type="Proteomes" id="UP000309550">
    <property type="component" value="Unassembled WGS sequence"/>
</dbReference>
<organism evidence="3 4">
    <name type="scientific">Sulfitobacter sabulilitoris</name>
    <dbReference type="NCBI Taxonomy" id="2562655"/>
    <lineage>
        <taxon>Bacteria</taxon>
        <taxon>Pseudomonadati</taxon>
        <taxon>Pseudomonadota</taxon>
        <taxon>Alphaproteobacteria</taxon>
        <taxon>Rhodobacterales</taxon>
        <taxon>Roseobacteraceae</taxon>
        <taxon>Sulfitobacter</taxon>
    </lineage>
</organism>
<dbReference type="AlphaFoldDB" id="A0A5S3PKD4"/>
<accession>A0A5S3PKD4</accession>